<dbReference type="EMBL" id="GDID01007680">
    <property type="protein sequence ID" value="JAP88926.1"/>
    <property type="molecule type" value="Transcribed_RNA"/>
</dbReference>
<dbReference type="AlphaFoldDB" id="A0A146JZL1"/>
<sequence>DEVRLLDVQNFICQSSCPENLWNNYGICVDYFNCPGIIQDKNCIDCPALYVVDNNQCVDTCATTIISYDKMHCDDQICQTNKLEYLTLNDITHYICLNNCPIFSDNLICSNTCASGFIDIEQVNCLQSDECEKVNNYLPELQLYQCLDNCPQYSYNNISNYCISEDCNPPSKKIQLYNLTFICNLTIECPTLYAIQPIEGTDLYTTCLQTVECNLNETFWVNQTETESGYCAENCPYKYADVGKLFCLDQTFICSQFDNLTYALKETYTCEDNCDSQQATSDMQCTTFDYCKFKTYFTVLTYTCTDECPVYYSKNNTTCLTSCPPNYYPSTQQDIQACEK</sequence>
<protein>
    <submittedName>
        <fullName evidence="1">Uncharacterized protein</fullName>
    </submittedName>
</protein>
<feature type="non-terminal residue" evidence="1">
    <location>
        <position position="1"/>
    </location>
</feature>
<reference evidence="1" key="1">
    <citation type="submission" date="2015-07" db="EMBL/GenBank/DDBJ databases">
        <title>Adaptation to a free-living lifestyle via gene acquisitions in the diplomonad Trepomonas sp. PC1.</title>
        <authorList>
            <person name="Xu F."/>
            <person name="Jerlstrom-Hultqvist J."/>
            <person name="Kolisko M."/>
            <person name="Simpson A.G.B."/>
            <person name="Roger A.J."/>
            <person name="Svard S.G."/>
            <person name="Andersson J.O."/>
        </authorList>
    </citation>
    <scope>NUCLEOTIDE SEQUENCE</scope>
    <source>
        <strain evidence="1">PC1</strain>
    </source>
</reference>
<name>A0A146JZL1_9EUKA</name>
<proteinExistence type="predicted"/>
<organism evidence="1">
    <name type="scientific">Trepomonas sp. PC1</name>
    <dbReference type="NCBI Taxonomy" id="1076344"/>
    <lineage>
        <taxon>Eukaryota</taxon>
        <taxon>Metamonada</taxon>
        <taxon>Diplomonadida</taxon>
        <taxon>Hexamitidae</taxon>
        <taxon>Hexamitinae</taxon>
        <taxon>Trepomonas</taxon>
    </lineage>
</organism>
<accession>A0A146JZL1</accession>
<evidence type="ECO:0000313" key="1">
    <source>
        <dbReference type="EMBL" id="JAP88926.1"/>
    </source>
</evidence>
<feature type="non-terminal residue" evidence="1">
    <location>
        <position position="340"/>
    </location>
</feature>
<gene>
    <name evidence="1" type="ORF">TPC1_31579</name>
</gene>